<reference evidence="6" key="2">
    <citation type="submission" date="2020-04" db="EMBL/GenBank/DDBJ databases">
        <authorList>
            <consortium name="NCBI Genome Project"/>
        </authorList>
    </citation>
    <scope>NUCLEOTIDE SEQUENCE</scope>
    <source>
        <strain evidence="6">CBS 304.34</strain>
    </source>
</reference>
<dbReference type="GeneID" id="54457032"/>
<dbReference type="RefSeq" id="XP_033570535.1">
    <property type="nucleotide sequence ID" value="XM_033716139.1"/>
</dbReference>
<keyword evidence="2" id="KW-0812">Transmembrane</keyword>
<dbReference type="InterPro" id="IPR050300">
    <property type="entry name" value="GDXG_lipolytic_enzyme"/>
</dbReference>
<dbReference type="GO" id="GO:0016787">
    <property type="term" value="F:hydrolase activity"/>
    <property type="evidence" value="ECO:0007669"/>
    <property type="project" value="UniProtKB-KW"/>
</dbReference>
<dbReference type="Gene3D" id="3.40.50.1820">
    <property type="entry name" value="alpha/beta hydrolase"/>
    <property type="match status" value="1"/>
</dbReference>
<reference evidence="6" key="3">
    <citation type="submission" date="2025-04" db="UniProtKB">
        <authorList>
            <consortium name="RefSeq"/>
        </authorList>
    </citation>
    <scope>IDENTIFICATION</scope>
    <source>
        <strain evidence="6">CBS 304.34</strain>
    </source>
</reference>
<feature type="transmembrane region" description="Helical" evidence="2">
    <location>
        <begin position="7"/>
        <end position="28"/>
    </location>
</feature>
<evidence type="ECO:0000313" key="6">
    <source>
        <dbReference type="RefSeq" id="XP_033570535.1"/>
    </source>
</evidence>
<keyword evidence="2" id="KW-1133">Transmembrane helix</keyword>
<reference evidence="4 6" key="1">
    <citation type="journal article" date="2020" name="Stud. Mycol.">
        <title>101 Dothideomycetes genomes: a test case for predicting lifestyles and emergence of pathogens.</title>
        <authorList>
            <person name="Haridas S."/>
            <person name="Albert R."/>
            <person name="Binder M."/>
            <person name="Bloem J."/>
            <person name="Labutti K."/>
            <person name="Salamov A."/>
            <person name="Andreopoulos B."/>
            <person name="Baker S."/>
            <person name="Barry K."/>
            <person name="Bills G."/>
            <person name="Bluhm B."/>
            <person name="Cannon C."/>
            <person name="Castanera R."/>
            <person name="Culley D."/>
            <person name="Daum C."/>
            <person name="Ezra D."/>
            <person name="Gonzalez J."/>
            <person name="Henrissat B."/>
            <person name="Kuo A."/>
            <person name="Liang C."/>
            <person name="Lipzen A."/>
            <person name="Lutzoni F."/>
            <person name="Magnuson J."/>
            <person name="Mondo S."/>
            <person name="Nolan M."/>
            <person name="Ohm R."/>
            <person name="Pangilinan J."/>
            <person name="Park H.-J."/>
            <person name="Ramirez L."/>
            <person name="Alfaro M."/>
            <person name="Sun H."/>
            <person name="Tritt A."/>
            <person name="Yoshinaga Y."/>
            <person name="Zwiers L.-H."/>
            <person name="Turgeon B."/>
            <person name="Goodwin S."/>
            <person name="Spatafora J."/>
            <person name="Crous P."/>
            <person name="Grigoriev I."/>
        </authorList>
    </citation>
    <scope>NUCLEOTIDE SEQUENCE</scope>
    <source>
        <strain evidence="4 6">CBS 304.34</strain>
    </source>
</reference>
<keyword evidence="1 4" id="KW-0378">Hydrolase</keyword>
<keyword evidence="5" id="KW-1185">Reference proteome</keyword>
<dbReference type="PANTHER" id="PTHR48081">
    <property type="entry name" value="AB HYDROLASE SUPERFAMILY PROTEIN C4A8.06C"/>
    <property type="match status" value="1"/>
</dbReference>
<sequence length="392" mass="44385">MILTQISYLDCLVFLVFLAPQLLIHVGLWRTARWVVGALPFLIIEAIVLPFRFAKERFFTSFQNRSPFVQQATLFQDLVVRCVRYAFASMPAYLGRVFFSKAVALPFLRFRMLRHGYLQSPITWREVNKDGFRGVWLTYDQSRQPDIVVYYCHGGGFSMGSSYFYMEFLLALVTLMKDSGYQNPALFTLEYSLVPDAVYPTQVQQAFAGFEYVISIAKDPSRICVGGDSAGATVVLSLLLYMADHPSYRSRLPGFAMMISPWVTLVSENNRNTASDYLNKESLDIYGRQYCGSKVLVDDPMVSPGNCKDLNRWARATPTNGWAFLFGSEEVLAPETRALISLLKKSGAEVHVDEEKGGIHAWPVAALYLGESKDERLKGLRDMADLLRRKVK</sequence>
<proteinExistence type="predicted"/>
<dbReference type="PANTHER" id="PTHR48081:SF2">
    <property type="entry name" value="ALPHA_BETA-HYDROLASE"/>
    <property type="match status" value="1"/>
</dbReference>
<keyword evidence="2" id="KW-0472">Membrane</keyword>
<gene>
    <name evidence="4 6" type="ORF">BDZ99DRAFT_399615</name>
</gene>
<dbReference type="Proteomes" id="UP000504636">
    <property type="component" value="Unplaced"/>
</dbReference>
<dbReference type="SUPFAM" id="SSF53474">
    <property type="entry name" value="alpha/beta-Hydrolases"/>
    <property type="match status" value="1"/>
</dbReference>
<dbReference type="Pfam" id="PF07859">
    <property type="entry name" value="Abhydrolase_3"/>
    <property type="match status" value="1"/>
</dbReference>
<evidence type="ECO:0000256" key="1">
    <source>
        <dbReference type="ARBA" id="ARBA00022801"/>
    </source>
</evidence>
<dbReference type="EMBL" id="MU003717">
    <property type="protein sequence ID" value="KAF2803571.1"/>
    <property type="molecule type" value="Genomic_DNA"/>
</dbReference>
<dbReference type="OrthoDB" id="408631at2759"/>
<protein>
    <submittedName>
        <fullName evidence="4 6">Alpha/beta-hydrolase</fullName>
    </submittedName>
</protein>
<dbReference type="InterPro" id="IPR013094">
    <property type="entry name" value="AB_hydrolase_3"/>
</dbReference>
<evidence type="ECO:0000313" key="4">
    <source>
        <dbReference type="EMBL" id="KAF2803571.1"/>
    </source>
</evidence>
<evidence type="ECO:0000259" key="3">
    <source>
        <dbReference type="Pfam" id="PF07859"/>
    </source>
</evidence>
<evidence type="ECO:0000313" key="5">
    <source>
        <dbReference type="Proteomes" id="UP000504636"/>
    </source>
</evidence>
<feature type="domain" description="Alpha/beta hydrolase fold-3" evidence="3">
    <location>
        <begin position="149"/>
        <end position="362"/>
    </location>
</feature>
<name>A0A6A6Y408_9PEZI</name>
<feature type="transmembrane region" description="Helical" evidence="2">
    <location>
        <begin position="34"/>
        <end position="54"/>
    </location>
</feature>
<organism evidence="4">
    <name type="scientific">Mytilinidion resinicola</name>
    <dbReference type="NCBI Taxonomy" id="574789"/>
    <lineage>
        <taxon>Eukaryota</taxon>
        <taxon>Fungi</taxon>
        <taxon>Dikarya</taxon>
        <taxon>Ascomycota</taxon>
        <taxon>Pezizomycotina</taxon>
        <taxon>Dothideomycetes</taxon>
        <taxon>Pleosporomycetidae</taxon>
        <taxon>Mytilinidiales</taxon>
        <taxon>Mytilinidiaceae</taxon>
        <taxon>Mytilinidion</taxon>
    </lineage>
</organism>
<dbReference type="AlphaFoldDB" id="A0A6A6Y408"/>
<accession>A0A6A6Y408</accession>
<dbReference type="InterPro" id="IPR029058">
    <property type="entry name" value="AB_hydrolase_fold"/>
</dbReference>
<evidence type="ECO:0000256" key="2">
    <source>
        <dbReference type="SAM" id="Phobius"/>
    </source>
</evidence>